<keyword evidence="2" id="KW-1185">Reference proteome</keyword>
<evidence type="ECO:0000313" key="2">
    <source>
        <dbReference type="Proteomes" id="UP001054945"/>
    </source>
</evidence>
<comment type="caution">
    <text evidence="1">The sequence shown here is derived from an EMBL/GenBank/DDBJ whole genome shotgun (WGS) entry which is preliminary data.</text>
</comment>
<accession>A0AAV4UZL6</accession>
<evidence type="ECO:0000313" key="1">
    <source>
        <dbReference type="EMBL" id="GIY63341.1"/>
    </source>
</evidence>
<gene>
    <name evidence="1" type="ORF">CEXT_703741</name>
</gene>
<dbReference type="Proteomes" id="UP001054945">
    <property type="component" value="Unassembled WGS sequence"/>
</dbReference>
<protein>
    <submittedName>
        <fullName evidence="1">Uncharacterized protein</fullName>
    </submittedName>
</protein>
<dbReference type="EMBL" id="BPLR01013727">
    <property type="protein sequence ID" value="GIY63341.1"/>
    <property type="molecule type" value="Genomic_DNA"/>
</dbReference>
<organism evidence="1 2">
    <name type="scientific">Caerostris extrusa</name>
    <name type="common">Bark spider</name>
    <name type="synonym">Caerostris bankana</name>
    <dbReference type="NCBI Taxonomy" id="172846"/>
    <lineage>
        <taxon>Eukaryota</taxon>
        <taxon>Metazoa</taxon>
        <taxon>Ecdysozoa</taxon>
        <taxon>Arthropoda</taxon>
        <taxon>Chelicerata</taxon>
        <taxon>Arachnida</taxon>
        <taxon>Araneae</taxon>
        <taxon>Araneomorphae</taxon>
        <taxon>Entelegynae</taxon>
        <taxon>Araneoidea</taxon>
        <taxon>Araneidae</taxon>
        <taxon>Caerostris</taxon>
    </lineage>
</organism>
<reference evidence="1 2" key="1">
    <citation type="submission" date="2021-06" db="EMBL/GenBank/DDBJ databases">
        <title>Caerostris extrusa draft genome.</title>
        <authorList>
            <person name="Kono N."/>
            <person name="Arakawa K."/>
        </authorList>
    </citation>
    <scope>NUCLEOTIDE SEQUENCE [LARGE SCALE GENOMIC DNA]</scope>
</reference>
<proteinExistence type="predicted"/>
<dbReference type="AlphaFoldDB" id="A0AAV4UZL6"/>
<name>A0AAV4UZL6_CAEEX</name>
<sequence>MGRSCWSQVKGTGSRLIGVPQSYQPLIKLVYLCGLEYSSPPYILGGNWRWEAMEFIARLPTAQDGDTKFWNGKPPPAIKREWMVALVIDKLGSYGKSAALISVRTLSDSRGDESGLLVRKTHTTIFLGGDVGSYGVLARLPTAQDGNTKFWNGKPPPAIKREWMVALVIDKLGSYGKAQPLSVRTLSDSGVTKVGS</sequence>